<dbReference type="PROSITE" id="PS00216">
    <property type="entry name" value="SUGAR_TRANSPORT_1"/>
    <property type="match status" value="1"/>
</dbReference>
<evidence type="ECO:0000259" key="9">
    <source>
        <dbReference type="PROSITE" id="PS50850"/>
    </source>
</evidence>
<keyword evidence="6 8" id="KW-1133">Transmembrane helix</keyword>
<evidence type="ECO:0000313" key="10">
    <source>
        <dbReference type="EMBL" id="MEK8069561.1"/>
    </source>
</evidence>
<comment type="caution">
    <text evidence="10">The sequence shown here is derived from an EMBL/GenBank/DDBJ whole genome shotgun (WGS) entry which is preliminary data.</text>
</comment>
<dbReference type="PROSITE" id="PS00217">
    <property type="entry name" value="SUGAR_TRANSPORT_2"/>
    <property type="match status" value="1"/>
</dbReference>
<dbReference type="InterPro" id="IPR051084">
    <property type="entry name" value="H+-coupled_symporters"/>
</dbReference>
<keyword evidence="5" id="KW-0769">Symport</keyword>
<accession>A0ABU9CQ58</accession>
<dbReference type="PROSITE" id="PS50850">
    <property type="entry name" value="MFS"/>
    <property type="match status" value="1"/>
</dbReference>
<feature type="transmembrane region" description="Helical" evidence="8">
    <location>
        <begin position="287"/>
        <end position="304"/>
    </location>
</feature>
<feature type="transmembrane region" description="Helical" evidence="8">
    <location>
        <begin position="408"/>
        <end position="426"/>
    </location>
</feature>
<comment type="subcellular location">
    <subcellularLocation>
        <location evidence="1">Cell membrane</location>
        <topology evidence="1">Multi-pass membrane protein</topology>
    </subcellularLocation>
</comment>
<keyword evidence="2" id="KW-0813">Transport</keyword>
<dbReference type="PANTHER" id="PTHR43528">
    <property type="entry name" value="ALPHA-KETOGLUTARATE PERMEASE"/>
    <property type="match status" value="1"/>
</dbReference>
<feature type="transmembrane region" description="Helical" evidence="8">
    <location>
        <begin position="249"/>
        <end position="267"/>
    </location>
</feature>
<feature type="domain" description="Major facilitator superfamily (MFS) profile" evidence="9">
    <location>
        <begin position="19"/>
        <end position="430"/>
    </location>
</feature>
<reference evidence="10 11" key="1">
    <citation type="submission" date="2024-03" db="EMBL/GenBank/DDBJ databases">
        <title>Rhodococcus navarretei sp. nov. and Pseudarthrobacter quantumdoti sp. nov., two new species with the ability to biosynthesize Quantum Dots isolated from soil samples at Union Glacier, Antarctica.</title>
        <authorList>
            <person name="Vargas M."/>
        </authorList>
    </citation>
    <scope>NUCLEOTIDE SEQUENCE [LARGE SCALE GENOMIC DNA]</scope>
    <source>
        <strain evidence="10 11">EXRC-4A-4</strain>
    </source>
</reference>
<dbReference type="EMBL" id="JBBPCN010000001">
    <property type="protein sequence ID" value="MEK8069561.1"/>
    <property type="molecule type" value="Genomic_DNA"/>
</dbReference>
<evidence type="ECO:0000256" key="2">
    <source>
        <dbReference type="ARBA" id="ARBA00022448"/>
    </source>
</evidence>
<evidence type="ECO:0000256" key="8">
    <source>
        <dbReference type="SAM" id="Phobius"/>
    </source>
</evidence>
<organism evidence="10 11">
    <name type="scientific">Rhodococcus navarretei</name>
    <dbReference type="NCBI Taxonomy" id="3128981"/>
    <lineage>
        <taxon>Bacteria</taxon>
        <taxon>Bacillati</taxon>
        <taxon>Actinomycetota</taxon>
        <taxon>Actinomycetes</taxon>
        <taxon>Mycobacteriales</taxon>
        <taxon>Nocardiaceae</taxon>
        <taxon>Rhodococcus</taxon>
    </lineage>
</organism>
<dbReference type="InterPro" id="IPR036259">
    <property type="entry name" value="MFS_trans_sf"/>
</dbReference>
<dbReference type="InterPro" id="IPR005829">
    <property type="entry name" value="Sugar_transporter_CS"/>
</dbReference>
<name>A0ABU9CQ58_9NOCA</name>
<evidence type="ECO:0000256" key="7">
    <source>
        <dbReference type="ARBA" id="ARBA00023136"/>
    </source>
</evidence>
<feature type="transmembrane region" description="Helical" evidence="8">
    <location>
        <begin position="343"/>
        <end position="362"/>
    </location>
</feature>
<gene>
    <name evidence="10" type="ORF">AABD04_01715</name>
</gene>
<dbReference type="PANTHER" id="PTHR43528:SF1">
    <property type="entry name" value="ALPHA-KETOGLUTARATE PERMEASE"/>
    <property type="match status" value="1"/>
</dbReference>
<proteinExistence type="predicted"/>
<feature type="transmembrane region" description="Helical" evidence="8">
    <location>
        <begin position="56"/>
        <end position="80"/>
    </location>
</feature>
<feature type="transmembrane region" description="Helical" evidence="8">
    <location>
        <begin position="92"/>
        <end position="113"/>
    </location>
</feature>
<feature type="transmembrane region" description="Helical" evidence="8">
    <location>
        <begin position="20"/>
        <end position="44"/>
    </location>
</feature>
<feature type="transmembrane region" description="Helical" evidence="8">
    <location>
        <begin position="374"/>
        <end position="396"/>
    </location>
</feature>
<keyword evidence="7 8" id="KW-0472">Membrane</keyword>
<feature type="transmembrane region" description="Helical" evidence="8">
    <location>
        <begin position="168"/>
        <end position="186"/>
    </location>
</feature>
<dbReference type="InterPro" id="IPR005828">
    <property type="entry name" value="MFS_sugar_transport-like"/>
</dbReference>
<dbReference type="SUPFAM" id="SSF103473">
    <property type="entry name" value="MFS general substrate transporter"/>
    <property type="match status" value="1"/>
</dbReference>
<protein>
    <submittedName>
        <fullName evidence="10">MFS transporter</fullName>
    </submittedName>
</protein>
<evidence type="ECO:0000313" key="11">
    <source>
        <dbReference type="Proteomes" id="UP001456513"/>
    </source>
</evidence>
<sequence length="436" mass="46484">MTTSTAWDGVHPTIDRRRQLITGGVGHLIEYFDWSAYSFLAIYFAHQFFPGGESSLVPLLSTFAVFAVGFLARPVGGIVLGKVADRRGRKAALSLSVAMMGIGSLIIGLSPTFSQVGVLAPIVLVIARLVQGFSTGGELATASAFLMESAPDDRRGTFTSFTNVTSSAGKVLCLGIITGLVHLVGTENMSEWAWRVPFLIGAAGAVVAWWIRRRAQETLAAATDSGEVERVARMNRGSFAELFTDHRGAFWRAFAIAALTGAMFYAWGTFVPTWAVVTAGLDKESAVLISTIAFVFYGLLQVPLGRLSDRIGRRPMLLTFVLGNSVLTVPLFLLISSNALDTLLVQCAGLALTAIVMSISGAMVGEMFPSHVRVLATGTAMSFATAIFGGTVPLIGTWLHSAGATELFPVYLVVLNVVGAIVLWRIPETAHARLLP</sequence>
<evidence type="ECO:0000256" key="6">
    <source>
        <dbReference type="ARBA" id="ARBA00022989"/>
    </source>
</evidence>
<feature type="transmembrane region" description="Helical" evidence="8">
    <location>
        <begin position="192"/>
        <end position="211"/>
    </location>
</feature>
<evidence type="ECO:0000256" key="1">
    <source>
        <dbReference type="ARBA" id="ARBA00004651"/>
    </source>
</evidence>
<dbReference type="Proteomes" id="UP001456513">
    <property type="component" value="Unassembled WGS sequence"/>
</dbReference>
<evidence type="ECO:0000256" key="5">
    <source>
        <dbReference type="ARBA" id="ARBA00022847"/>
    </source>
</evidence>
<dbReference type="Pfam" id="PF00083">
    <property type="entry name" value="Sugar_tr"/>
    <property type="match status" value="1"/>
</dbReference>
<dbReference type="InterPro" id="IPR020846">
    <property type="entry name" value="MFS_dom"/>
</dbReference>
<dbReference type="Gene3D" id="1.20.1250.20">
    <property type="entry name" value="MFS general substrate transporter like domains"/>
    <property type="match status" value="2"/>
</dbReference>
<evidence type="ECO:0000256" key="3">
    <source>
        <dbReference type="ARBA" id="ARBA00022475"/>
    </source>
</evidence>
<evidence type="ECO:0000256" key="4">
    <source>
        <dbReference type="ARBA" id="ARBA00022692"/>
    </source>
</evidence>
<keyword evidence="3" id="KW-1003">Cell membrane</keyword>
<feature type="transmembrane region" description="Helical" evidence="8">
    <location>
        <begin position="119"/>
        <end position="147"/>
    </location>
</feature>
<dbReference type="RefSeq" id="WP_341440000.1">
    <property type="nucleotide sequence ID" value="NZ_JBBPCN010000001.1"/>
</dbReference>
<keyword evidence="11" id="KW-1185">Reference proteome</keyword>
<keyword evidence="4 8" id="KW-0812">Transmembrane</keyword>
<feature type="transmembrane region" description="Helical" evidence="8">
    <location>
        <begin position="316"/>
        <end position="337"/>
    </location>
</feature>